<protein>
    <submittedName>
        <fullName evidence="2">Uncharacterized protein</fullName>
    </submittedName>
</protein>
<keyword evidence="1" id="KW-0472">Membrane</keyword>
<sequence>MSGWQNRGCCGIEGGALEGWGWGLCWWGRLSARGARRPIVSSGVSILGWFRGVLVRRDSGPSLAEPGPTSLSPAPFILGKRFRSDDDGVTVAKEVDIGLTGPTAGFWAVPARPDFGQVWSFAAAAPDVMMQPNSLAARFAPTMGEASAARVGNYLPIAQGHLNLLASLSGPSSAGFPWYSHLLPSLSLPLGKSRTYIISSPRVGGSGGRRDWGIVVFQRIAALLVVSTLTMASLFSCVVSTLGNPGHWTNLSLRLCCAAKSATLASNHDGDDSSFLSGLI</sequence>
<proteinExistence type="predicted"/>
<keyword evidence="3" id="KW-1185">Reference proteome</keyword>
<reference evidence="2 3" key="1">
    <citation type="submission" date="2021-07" db="EMBL/GenBank/DDBJ databases">
        <title>The Aristolochia fimbriata genome: insights into angiosperm evolution, floral development and chemical biosynthesis.</title>
        <authorList>
            <person name="Jiao Y."/>
        </authorList>
    </citation>
    <scope>NUCLEOTIDE SEQUENCE [LARGE SCALE GENOMIC DNA]</scope>
    <source>
        <strain evidence="2">IBCAS-2021</strain>
        <tissue evidence="2">Leaf</tissue>
    </source>
</reference>
<comment type="caution">
    <text evidence="2">The sequence shown here is derived from an EMBL/GenBank/DDBJ whole genome shotgun (WGS) entry which is preliminary data.</text>
</comment>
<keyword evidence="1" id="KW-0812">Transmembrane</keyword>
<evidence type="ECO:0000256" key="1">
    <source>
        <dbReference type="SAM" id="Phobius"/>
    </source>
</evidence>
<dbReference type="AlphaFoldDB" id="A0AAV7E2A6"/>
<accession>A0AAV7E2A6</accession>
<keyword evidence="1" id="KW-1133">Transmembrane helix</keyword>
<evidence type="ECO:0000313" key="3">
    <source>
        <dbReference type="Proteomes" id="UP000825729"/>
    </source>
</evidence>
<dbReference type="Proteomes" id="UP000825729">
    <property type="component" value="Unassembled WGS sequence"/>
</dbReference>
<gene>
    <name evidence="2" type="ORF">H6P81_017816</name>
</gene>
<name>A0AAV7E2A6_ARIFI</name>
<evidence type="ECO:0000313" key="2">
    <source>
        <dbReference type="EMBL" id="KAG9441962.1"/>
    </source>
</evidence>
<organism evidence="2 3">
    <name type="scientific">Aristolochia fimbriata</name>
    <name type="common">White veined hardy Dutchman's pipe vine</name>
    <dbReference type="NCBI Taxonomy" id="158543"/>
    <lineage>
        <taxon>Eukaryota</taxon>
        <taxon>Viridiplantae</taxon>
        <taxon>Streptophyta</taxon>
        <taxon>Embryophyta</taxon>
        <taxon>Tracheophyta</taxon>
        <taxon>Spermatophyta</taxon>
        <taxon>Magnoliopsida</taxon>
        <taxon>Magnoliidae</taxon>
        <taxon>Piperales</taxon>
        <taxon>Aristolochiaceae</taxon>
        <taxon>Aristolochia</taxon>
    </lineage>
</organism>
<feature type="transmembrane region" description="Helical" evidence="1">
    <location>
        <begin position="220"/>
        <end position="243"/>
    </location>
</feature>
<dbReference type="EMBL" id="JAINDJ010000007">
    <property type="protein sequence ID" value="KAG9441962.1"/>
    <property type="molecule type" value="Genomic_DNA"/>
</dbReference>